<proteinExistence type="predicted"/>
<accession>A0A0F9BTA5</accession>
<protein>
    <recommendedName>
        <fullName evidence="2">Lipoprotein</fullName>
    </recommendedName>
</protein>
<evidence type="ECO:0000313" key="1">
    <source>
        <dbReference type="EMBL" id="KKL25130.1"/>
    </source>
</evidence>
<comment type="caution">
    <text evidence="1">The sequence shown here is derived from an EMBL/GenBank/DDBJ whole genome shotgun (WGS) entry which is preliminary data.</text>
</comment>
<gene>
    <name evidence="1" type="ORF">LCGC14_2408380</name>
</gene>
<dbReference type="EMBL" id="LAZR01036330">
    <property type="protein sequence ID" value="KKL25130.1"/>
    <property type="molecule type" value="Genomic_DNA"/>
</dbReference>
<dbReference type="AlphaFoldDB" id="A0A0F9BTA5"/>
<sequence>MRIRVLAVVLTGLLLSGCAEWGARLLQDAALAHQLSLAYVMENTGYRVAIRRECWASVMREADSMRRDGGDEAAFRAMLADKYPGLVTFSIAKEAREDSAGILSYPYICGKKPPVDPLPELGSIKAPTS</sequence>
<dbReference type="PROSITE" id="PS51257">
    <property type="entry name" value="PROKAR_LIPOPROTEIN"/>
    <property type="match status" value="1"/>
</dbReference>
<reference evidence="1" key="1">
    <citation type="journal article" date="2015" name="Nature">
        <title>Complex archaea that bridge the gap between prokaryotes and eukaryotes.</title>
        <authorList>
            <person name="Spang A."/>
            <person name="Saw J.H."/>
            <person name="Jorgensen S.L."/>
            <person name="Zaremba-Niedzwiedzka K."/>
            <person name="Martijn J."/>
            <person name="Lind A.E."/>
            <person name="van Eijk R."/>
            <person name="Schleper C."/>
            <person name="Guy L."/>
            <person name="Ettema T.J."/>
        </authorList>
    </citation>
    <scope>NUCLEOTIDE SEQUENCE</scope>
</reference>
<name>A0A0F9BTA5_9ZZZZ</name>
<evidence type="ECO:0008006" key="2">
    <source>
        <dbReference type="Google" id="ProtNLM"/>
    </source>
</evidence>
<organism evidence="1">
    <name type="scientific">marine sediment metagenome</name>
    <dbReference type="NCBI Taxonomy" id="412755"/>
    <lineage>
        <taxon>unclassified sequences</taxon>
        <taxon>metagenomes</taxon>
        <taxon>ecological metagenomes</taxon>
    </lineage>
</organism>